<sequence>MAEPTSTAFGAILWKLLPGAMGSLVALGFIGEGLTRKQKALSFLSGATVAYFVGPLIVSWFAIKDSGAQQAIGFLIGLFGLAVAKELFKEINSADLIGAIKRRFLGGGV</sequence>
<protein>
    <submittedName>
        <fullName evidence="2">Holin</fullName>
    </submittedName>
</protein>
<keyword evidence="1" id="KW-1133">Transmembrane helix</keyword>
<organism evidence="2 3">
    <name type="scientific">Burkholderia gladioli</name>
    <name type="common">Pseudomonas marginata</name>
    <name type="synonym">Phytomonas marginata</name>
    <dbReference type="NCBI Taxonomy" id="28095"/>
    <lineage>
        <taxon>Bacteria</taxon>
        <taxon>Pseudomonadati</taxon>
        <taxon>Pseudomonadota</taxon>
        <taxon>Betaproteobacteria</taxon>
        <taxon>Burkholderiales</taxon>
        <taxon>Burkholderiaceae</taxon>
        <taxon>Burkholderia</taxon>
    </lineage>
</organism>
<geneLocation type="plasmid" evidence="2 3">
    <name>unnamed1</name>
</geneLocation>
<dbReference type="EMBL" id="CP104216">
    <property type="protein sequence ID" value="UWX75379.1"/>
    <property type="molecule type" value="Genomic_DNA"/>
</dbReference>
<feature type="transmembrane region" description="Helical" evidence="1">
    <location>
        <begin position="43"/>
        <end position="63"/>
    </location>
</feature>
<gene>
    <name evidence="2" type="ORF">NYZ96_35130</name>
</gene>
<dbReference type="RefSeq" id="WP_260531938.1">
    <property type="nucleotide sequence ID" value="NZ_CP104216.1"/>
</dbReference>
<keyword evidence="1" id="KW-0812">Transmembrane</keyword>
<evidence type="ECO:0000256" key="1">
    <source>
        <dbReference type="SAM" id="Phobius"/>
    </source>
</evidence>
<keyword evidence="1" id="KW-0472">Membrane</keyword>
<evidence type="ECO:0000313" key="2">
    <source>
        <dbReference type="EMBL" id="UWX75379.1"/>
    </source>
</evidence>
<name>A0AB38U5V2_BURGA</name>
<dbReference type="AlphaFoldDB" id="A0AB38U5V2"/>
<dbReference type="Proteomes" id="UP001059745">
    <property type="component" value="Plasmid unnamed1"/>
</dbReference>
<reference evidence="2" key="1">
    <citation type="submission" date="2022-09" db="EMBL/GenBank/DDBJ databases">
        <title>Genomic of Burkholderia gladioli.</title>
        <authorList>
            <person name="Wu H."/>
        </authorList>
    </citation>
    <scope>NUCLEOTIDE SEQUENCE</scope>
    <source>
        <strain evidence="2">ZN-S4</strain>
        <plasmid evidence="2">unnamed1</plasmid>
    </source>
</reference>
<keyword evidence="2" id="KW-0614">Plasmid</keyword>
<accession>A0AB38U5V2</accession>
<feature type="transmembrane region" description="Helical" evidence="1">
    <location>
        <begin position="69"/>
        <end position="88"/>
    </location>
</feature>
<feature type="transmembrane region" description="Helical" evidence="1">
    <location>
        <begin position="12"/>
        <end position="31"/>
    </location>
</feature>
<proteinExistence type="predicted"/>
<evidence type="ECO:0000313" key="3">
    <source>
        <dbReference type="Proteomes" id="UP001059745"/>
    </source>
</evidence>